<evidence type="ECO:0000313" key="2">
    <source>
        <dbReference type="Proteomes" id="UP000715781"/>
    </source>
</evidence>
<organism evidence="1 2">
    <name type="scientific">Mojavia pulchra JT2-VF2</name>
    <dbReference type="NCBI Taxonomy" id="287848"/>
    <lineage>
        <taxon>Bacteria</taxon>
        <taxon>Bacillati</taxon>
        <taxon>Cyanobacteriota</taxon>
        <taxon>Cyanophyceae</taxon>
        <taxon>Nostocales</taxon>
        <taxon>Nostocaceae</taxon>
    </lineage>
</organism>
<dbReference type="InterPro" id="IPR052022">
    <property type="entry name" value="26kDa_periplasmic_antigen"/>
</dbReference>
<accession>A0A951UHH2</accession>
<dbReference type="InterPro" id="IPR007497">
    <property type="entry name" value="SIMPL/DUF541"/>
</dbReference>
<dbReference type="Gene3D" id="3.30.110.170">
    <property type="entry name" value="Protein of unknown function (DUF541), domain 1"/>
    <property type="match status" value="1"/>
</dbReference>
<comment type="caution">
    <text evidence="1">The sequence shown here is derived from an EMBL/GenBank/DDBJ whole genome shotgun (WGS) entry which is preliminary data.</text>
</comment>
<reference evidence="1" key="2">
    <citation type="journal article" date="2022" name="Microbiol. Resour. Announc.">
        <title>Metagenome Sequencing to Explore Phylogenomics of Terrestrial Cyanobacteria.</title>
        <authorList>
            <person name="Ward R.D."/>
            <person name="Stajich J.E."/>
            <person name="Johansen J.R."/>
            <person name="Huntemann M."/>
            <person name="Clum A."/>
            <person name="Foster B."/>
            <person name="Foster B."/>
            <person name="Roux S."/>
            <person name="Palaniappan K."/>
            <person name="Varghese N."/>
            <person name="Mukherjee S."/>
            <person name="Reddy T.B.K."/>
            <person name="Daum C."/>
            <person name="Copeland A."/>
            <person name="Chen I.A."/>
            <person name="Ivanova N.N."/>
            <person name="Kyrpides N.C."/>
            <person name="Shapiro N."/>
            <person name="Eloe-Fadrosh E.A."/>
            <person name="Pietrasiak N."/>
        </authorList>
    </citation>
    <scope>NUCLEOTIDE SEQUENCE</scope>
    <source>
        <strain evidence="1">JT2-VF2</strain>
    </source>
</reference>
<dbReference type="EMBL" id="JAHHHN010000011">
    <property type="protein sequence ID" value="MBW4563161.1"/>
    <property type="molecule type" value="Genomic_DNA"/>
</dbReference>
<dbReference type="Proteomes" id="UP000715781">
    <property type="component" value="Unassembled WGS sequence"/>
</dbReference>
<proteinExistence type="predicted"/>
<dbReference type="AlphaFoldDB" id="A0A951UHH2"/>
<dbReference type="PANTHER" id="PTHR34387:SF1">
    <property type="entry name" value="PERIPLASMIC IMMUNOGENIC PROTEIN"/>
    <property type="match status" value="1"/>
</dbReference>
<name>A0A951UHH2_9NOST</name>
<evidence type="ECO:0000313" key="1">
    <source>
        <dbReference type="EMBL" id="MBW4563161.1"/>
    </source>
</evidence>
<gene>
    <name evidence="1" type="ORF">KME32_18830</name>
</gene>
<dbReference type="Gene3D" id="3.30.70.2970">
    <property type="entry name" value="Protein of unknown function (DUF541), domain 2"/>
    <property type="match status" value="1"/>
</dbReference>
<dbReference type="Pfam" id="PF04402">
    <property type="entry name" value="SIMPL"/>
    <property type="match status" value="1"/>
</dbReference>
<protein>
    <submittedName>
        <fullName evidence="1">SIMPL domain-containing protein</fullName>
    </submittedName>
</protein>
<dbReference type="PANTHER" id="PTHR34387">
    <property type="entry name" value="SLR1258 PROTEIN"/>
    <property type="match status" value="1"/>
</dbReference>
<sequence length="260" mass="27309">MNLFSSPSFRLNAGKPLQWLLPTLGLLSLVGCQAAVGRVEPNVVFPSQTLVVSGRGVVDIPKTTARVSLGVEVQAQTSALVQQELAKRSAAVVNLLKARQDVTKLETTSISLNPRYSQKDGKQVISGYSATNIVRFQIAPEKIGTLLDEAIKAGATRIDGVTLVASDEAIAAAQKQAINAASKDARSQADAALGALQLKQQEIVSIQINGASPPTPTALDTTNLAQKAALGDLASTPVVAGEQRIQAFVTLQVRYQSATE</sequence>
<reference evidence="1" key="1">
    <citation type="submission" date="2021-05" db="EMBL/GenBank/DDBJ databases">
        <authorList>
            <person name="Pietrasiak N."/>
            <person name="Ward R."/>
            <person name="Stajich J.E."/>
            <person name="Kurbessoian T."/>
        </authorList>
    </citation>
    <scope>NUCLEOTIDE SEQUENCE</scope>
    <source>
        <strain evidence="1">JT2-VF2</strain>
    </source>
</reference>
<dbReference type="GO" id="GO:0006974">
    <property type="term" value="P:DNA damage response"/>
    <property type="evidence" value="ECO:0007669"/>
    <property type="project" value="TreeGrafter"/>
</dbReference>